<dbReference type="InterPro" id="IPR036396">
    <property type="entry name" value="Cyt_P450_sf"/>
</dbReference>
<organism evidence="2 4">
    <name type="scientific">Polyrhizophydium stewartii</name>
    <dbReference type="NCBI Taxonomy" id="2732419"/>
    <lineage>
        <taxon>Eukaryota</taxon>
        <taxon>Fungi</taxon>
        <taxon>Fungi incertae sedis</taxon>
        <taxon>Chytridiomycota</taxon>
        <taxon>Chytridiomycota incertae sedis</taxon>
        <taxon>Chytridiomycetes</taxon>
        <taxon>Rhizophydiales</taxon>
        <taxon>Rhizophydiales incertae sedis</taxon>
        <taxon>Polyrhizophydium</taxon>
    </lineage>
</organism>
<dbReference type="SUPFAM" id="SSF48264">
    <property type="entry name" value="Cytochrome P450"/>
    <property type="match status" value="1"/>
</dbReference>
<sequence>MTLLTDPFASLATALAAAAAAALVFALVQPLLERGPPGPYPWPFVGILPQAFNYIREGRIHDYIDAAMARYGPIVRLRLFGQSMNIVSDVESSRRILNSSEFLREDYLHNATKDVFCYLLIVMPSGEMWKKHRKLLQPAFGPSHLRHVVQVSHQVVSEMADGWAKMAAASSDKATIVDVHKYFASLTLDVIGQVAFTHQFGGVRSMLSGKDNEGLKSFQALTRAAQLRVAIWPILWHVFGIARTSPFIVKTHQDALKSVMAVLSERKKELADNGGKCPRSSKDMEVLDRLLSTTDEGGERFTEEEIIGEIVGFIFAGHETTANTLSFIFLQLCTHPRVMAKLVAEIDEVYPTLGGELTIENMAHFKYLDCVIRESQRFNSVVGSVSRISTQPTEIHGYQFPAGSRFSVRIRSIHRNPLYWKDPDEFIPERFLEPIVPGSFLPFGDGPMNCIGQKMANIEMRAVLINLLRRFTFEYVEGQRLRYVTSITHGLKDGLKVRATERQH</sequence>
<evidence type="ECO:0000313" key="2">
    <source>
        <dbReference type="EMBL" id="KAL2920320.1"/>
    </source>
</evidence>
<accession>A0ABR4NLD7</accession>
<protein>
    <recommendedName>
        <fullName evidence="5">Cytochrome P450</fullName>
    </recommendedName>
</protein>
<evidence type="ECO:0000313" key="4">
    <source>
        <dbReference type="Proteomes" id="UP001527925"/>
    </source>
</evidence>
<evidence type="ECO:0000256" key="1">
    <source>
        <dbReference type="ARBA" id="ARBA00010617"/>
    </source>
</evidence>
<proteinExistence type="inferred from homology"/>
<keyword evidence="4" id="KW-1185">Reference proteome</keyword>
<comment type="similarity">
    <text evidence="1">Belongs to the cytochrome P450 family.</text>
</comment>
<dbReference type="PANTHER" id="PTHR24305:SF166">
    <property type="entry name" value="CYTOCHROME P450 12A4, MITOCHONDRIAL-RELATED"/>
    <property type="match status" value="1"/>
</dbReference>
<reference evidence="2 4" key="1">
    <citation type="submission" date="2023-09" db="EMBL/GenBank/DDBJ databases">
        <title>Pangenome analysis of Batrachochytrium dendrobatidis and related Chytrids.</title>
        <authorList>
            <person name="Yacoub M.N."/>
            <person name="Stajich J.E."/>
            <person name="James T.Y."/>
        </authorList>
    </citation>
    <scope>NUCLEOTIDE SEQUENCE [LARGE SCALE GENOMIC DNA]</scope>
    <source>
        <strain evidence="2 4">JEL0888</strain>
    </source>
</reference>
<dbReference type="PANTHER" id="PTHR24305">
    <property type="entry name" value="CYTOCHROME P450"/>
    <property type="match status" value="1"/>
</dbReference>
<dbReference type="EMBL" id="JADGIZ020000001">
    <property type="protein sequence ID" value="KAL2920320.1"/>
    <property type="molecule type" value="Genomic_DNA"/>
</dbReference>
<dbReference type="InterPro" id="IPR050121">
    <property type="entry name" value="Cytochrome_P450_monoxygenase"/>
</dbReference>
<dbReference type="PRINTS" id="PR00463">
    <property type="entry name" value="EP450I"/>
</dbReference>
<dbReference type="PRINTS" id="PR00385">
    <property type="entry name" value="P450"/>
</dbReference>
<dbReference type="EMBL" id="JADGIZ020000001">
    <property type="protein sequence ID" value="KAL2920325.1"/>
    <property type="molecule type" value="Genomic_DNA"/>
</dbReference>
<dbReference type="Gene3D" id="1.10.630.10">
    <property type="entry name" value="Cytochrome P450"/>
    <property type="match status" value="1"/>
</dbReference>
<evidence type="ECO:0000313" key="3">
    <source>
        <dbReference type="EMBL" id="KAL2920325.1"/>
    </source>
</evidence>
<evidence type="ECO:0008006" key="5">
    <source>
        <dbReference type="Google" id="ProtNLM"/>
    </source>
</evidence>
<comment type="caution">
    <text evidence="2">The sequence shown here is derived from an EMBL/GenBank/DDBJ whole genome shotgun (WGS) entry which is preliminary data.</text>
</comment>
<dbReference type="Pfam" id="PF00067">
    <property type="entry name" value="p450"/>
    <property type="match status" value="1"/>
</dbReference>
<dbReference type="InterPro" id="IPR002401">
    <property type="entry name" value="Cyt_P450_E_grp-I"/>
</dbReference>
<gene>
    <name evidence="2" type="ORF">HK105_200393</name>
    <name evidence="3" type="ORF">HK105_200398</name>
</gene>
<name>A0ABR4NLD7_9FUNG</name>
<dbReference type="InterPro" id="IPR001128">
    <property type="entry name" value="Cyt_P450"/>
</dbReference>
<dbReference type="Proteomes" id="UP001527925">
    <property type="component" value="Unassembled WGS sequence"/>
</dbReference>